<keyword evidence="5 7" id="KW-1133">Transmembrane helix</keyword>
<dbReference type="InterPro" id="IPR011701">
    <property type="entry name" value="MFS"/>
</dbReference>
<dbReference type="PANTHER" id="PTHR23517:SF3">
    <property type="entry name" value="INTEGRAL MEMBRANE TRANSPORT PROTEIN"/>
    <property type="match status" value="1"/>
</dbReference>
<dbReference type="AlphaFoldDB" id="A0A5J4KSX7"/>
<feature type="transmembrane region" description="Helical" evidence="7">
    <location>
        <begin position="73"/>
        <end position="91"/>
    </location>
</feature>
<protein>
    <recommendedName>
        <fullName evidence="8">Major facilitator superfamily (MFS) profile domain-containing protein</fullName>
    </recommendedName>
</protein>
<keyword evidence="6 7" id="KW-0472">Membrane</keyword>
<dbReference type="Gene3D" id="1.20.1250.20">
    <property type="entry name" value="MFS general substrate transporter like domains"/>
    <property type="match status" value="1"/>
</dbReference>
<comment type="subcellular location">
    <subcellularLocation>
        <location evidence="1">Cell membrane</location>
        <topology evidence="1">Multi-pass membrane protein</topology>
    </subcellularLocation>
</comment>
<dbReference type="Pfam" id="PF07690">
    <property type="entry name" value="MFS_1"/>
    <property type="match status" value="1"/>
</dbReference>
<feature type="transmembrane region" description="Helical" evidence="7">
    <location>
        <begin position="42"/>
        <end position="61"/>
    </location>
</feature>
<evidence type="ECO:0000256" key="2">
    <source>
        <dbReference type="ARBA" id="ARBA00022448"/>
    </source>
</evidence>
<feature type="transmembrane region" description="Helical" evidence="7">
    <location>
        <begin position="141"/>
        <end position="158"/>
    </location>
</feature>
<dbReference type="PANTHER" id="PTHR23517">
    <property type="entry name" value="RESISTANCE PROTEIN MDTM, PUTATIVE-RELATED-RELATED"/>
    <property type="match status" value="1"/>
</dbReference>
<organism evidence="9 10">
    <name type="scientific">Dictyobacter vulcani</name>
    <dbReference type="NCBI Taxonomy" id="2607529"/>
    <lineage>
        <taxon>Bacteria</taxon>
        <taxon>Bacillati</taxon>
        <taxon>Chloroflexota</taxon>
        <taxon>Ktedonobacteria</taxon>
        <taxon>Ktedonobacterales</taxon>
        <taxon>Dictyobacteraceae</taxon>
        <taxon>Dictyobacter</taxon>
    </lineage>
</organism>
<dbReference type="GO" id="GO:0005886">
    <property type="term" value="C:plasma membrane"/>
    <property type="evidence" value="ECO:0007669"/>
    <property type="project" value="UniProtKB-SubCell"/>
</dbReference>
<evidence type="ECO:0000256" key="4">
    <source>
        <dbReference type="ARBA" id="ARBA00022692"/>
    </source>
</evidence>
<evidence type="ECO:0000256" key="5">
    <source>
        <dbReference type="ARBA" id="ARBA00022989"/>
    </source>
</evidence>
<keyword evidence="3" id="KW-1003">Cell membrane</keyword>
<dbReference type="InterPro" id="IPR036259">
    <property type="entry name" value="MFS_trans_sf"/>
</dbReference>
<evidence type="ECO:0000256" key="7">
    <source>
        <dbReference type="SAM" id="Phobius"/>
    </source>
</evidence>
<keyword evidence="2" id="KW-0813">Transport</keyword>
<dbReference type="PROSITE" id="PS50850">
    <property type="entry name" value="MFS"/>
    <property type="match status" value="1"/>
</dbReference>
<gene>
    <name evidence="9" type="ORF">KDW_36790</name>
</gene>
<feature type="domain" description="Major facilitator superfamily (MFS) profile" evidence="8">
    <location>
        <begin position="1"/>
        <end position="218"/>
    </location>
</feature>
<comment type="caution">
    <text evidence="9">The sequence shown here is derived from an EMBL/GenBank/DDBJ whole genome shotgun (WGS) entry which is preliminary data.</text>
</comment>
<dbReference type="EMBL" id="BKZW01000001">
    <property type="protein sequence ID" value="GER89517.1"/>
    <property type="molecule type" value="Genomic_DNA"/>
</dbReference>
<keyword evidence="4 7" id="KW-0812">Transmembrane</keyword>
<evidence type="ECO:0000313" key="9">
    <source>
        <dbReference type="EMBL" id="GER89517.1"/>
    </source>
</evidence>
<feature type="transmembrane region" description="Helical" evidence="7">
    <location>
        <begin position="164"/>
        <end position="181"/>
    </location>
</feature>
<evidence type="ECO:0000256" key="3">
    <source>
        <dbReference type="ARBA" id="ARBA00022475"/>
    </source>
</evidence>
<evidence type="ECO:0000313" key="10">
    <source>
        <dbReference type="Proteomes" id="UP000326912"/>
    </source>
</evidence>
<evidence type="ECO:0000256" key="1">
    <source>
        <dbReference type="ARBA" id="ARBA00004651"/>
    </source>
</evidence>
<keyword evidence="10" id="KW-1185">Reference proteome</keyword>
<dbReference type="Proteomes" id="UP000326912">
    <property type="component" value="Unassembled WGS sequence"/>
</dbReference>
<feature type="transmembrane region" description="Helical" evidence="7">
    <location>
        <begin position="97"/>
        <end position="120"/>
    </location>
</feature>
<reference evidence="9 10" key="1">
    <citation type="submission" date="2019-10" db="EMBL/GenBank/DDBJ databases">
        <title>Dictyobacter vulcani sp. nov., within the class Ktedonobacteria, isolated from soil of volcanic Mt. Zao.</title>
        <authorList>
            <person name="Zheng Y."/>
            <person name="Wang C.M."/>
            <person name="Sakai Y."/>
            <person name="Abe K."/>
            <person name="Yokota A."/>
            <person name="Yabe S."/>
        </authorList>
    </citation>
    <scope>NUCLEOTIDE SEQUENCE [LARGE SCALE GENOMIC DNA]</scope>
    <source>
        <strain evidence="9 10">W12</strain>
    </source>
</reference>
<evidence type="ECO:0000259" key="8">
    <source>
        <dbReference type="PROSITE" id="PS50850"/>
    </source>
</evidence>
<name>A0A5J4KSX7_9CHLR</name>
<dbReference type="SUPFAM" id="SSF103473">
    <property type="entry name" value="MFS general substrate transporter"/>
    <property type="match status" value="1"/>
</dbReference>
<proteinExistence type="predicted"/>
<dbReference type="InterPro" id="IPR050171">
    <property type="entry name" value="MFS_Transporters"/>
</dbReference>
<sequence length="218" mass="23890">MVPLSFLFGFLIIDFVSAFGQSFVAPQKALYLYKVLHFTPIQFGLLMSTHGLAMLLGLLLLSVWGERVNKRATIVLGFLSHAFLIFALLFVHQFILLFLISLFAGIGGGMVRPLLNVYYLDRTTLQHRSSLIGIKEAVSSLGEISGSLTVVLASAWLIPQRTFIFGGCIVVGASLIALRLLKSHRVSLPTPAQLAHAIHLDEQLNDIPEVALTGAEYE</sequence>
<evidence type="ECO:0000256" key="6">
    <source>
        <dbReference type="ARBA" id="ARBA00023136"/>
    </source>
</evidence>
<dbReference type="InterPro" id="IPR020846">
    <property type="entry name" value="MFS_dom"/>
</dbReference>
<accession>A0A5J4KSX7</accession>
<dbReference type="GO" id="GO:0022857">
    <property type="term" value="F:transmembrane transporter activity"/>
    <property type="evidence" value="ECO:0007669"/>
    <property type="project" value="InterPro"/>
</dbReference>